<dbReference type="Proteomes" id="UP000326396">
    <property type="component" value="Linkage Group LG12"/>
</dbReference>
<organism evidence="1 2">
    <name type="scientific">Mikania micrantha</name>
    <name type="common">bitter vine</name>
    <dbReference type="NCBI Taxonomy" id="192012"/>
    <lineage>
        <taxon>Eukaryota</taxon>
        <taxon>Viridiplantae</taxon>
        <taxon>Streptophyta</taxon>
        <taxon>Embryophyta</taxon>
        <taxon>Tracheophyta</taxon>
        <taxon>Spermatophyta</taxon>
        <taxon>Magnoliopsida</taxon>
        <taxon>eudicotyledons</taxon>
        <taxon>Gunneridae</taxon>
        <taxon>Pentapetalae</taxon>
        <taxon>asterids</taxon>
        <taxon>campanulids</taxon>
        <taxon>Asterales</taxon>
        <taxon>Asteraceae</taxon>
        <taxon>Asteroideae</taxon>
        <taxon>Heliantheae alliance</taxon>
        <taxon>Eupatorieae</taxon>
        <taxon>Mikania</taxon>
    </lineage>
</organism>
<reference evidence="1 2" key="1">
    <citation type="submission" date="2019-05" db="EMBL/GenBank/DDBJ databases">
        <title>Mikania micrantha, genome provides insights into the molecular mechanism of rapid growth.</title>
        <authorList>
            <person name="Liu B."/>
        </authorList>
    </citation>
    <scope>NUCLEOTIDE SEQUENCE [LARGE SCALE GENOMIC DNA]</scope>
    <source>
        <strain evidence="1">NLD-2019</strain>
        <tissue evidence="1">Leaf</tissue>
    </source>
</reference>
<keyword evidence="2" id="KW-1185">Reference proteome</keyword>
<proteinExistence type="predicted"/>
<comment type="caution">
    <text evidence="1">The sequence shown here is derived from an EMBL/GenBank/DDBJ whole genome shotgun (WGS) entry which is preliminary data.</text>
</comment>
<gene>
    <name evidence="1" type="ORF">E3N88_08284</name>
</gene>
<protein>
    <submittedName>
        <fullName evidence="1">Uncharacterized protein</fullName>
    </submittedName>
</protein>
<sequence length="133" mass="15011">MASSDNKEELLEVVLYTGGVWEENPGPVEYTRNAEYKPYNGATIEKHHFKMPVNFTYSMLRENVERAIGSPPHYLTYVLHKGVSCLPLVTFVAIGITDEYDATHFRNHLADQSASSNPVEVIVVPQCPPCKNW</sequence>
<dbReference type="AlphaFoldDB" id="A0A5N6PFR1"/>
<evidence type="ECO:0000313" key="2">
    <source>
        <dbReference type="Proteomes" id="UP000326396"/>
    </source>
</evidence>
<accession>A0A5N6PFR1</accession>
<evidence type="ECO:0000313" key="1">
    <source>
        <dbReference type="EMBL" id="KAD6453579.1"/>
    </source>
</evidence>
<name>A0A5N6PFR1_9ASTR</name>
<dbReference type="EMBL" id="SZYD01000004">
    <property type="protein sequence ID" value="KAD6453579.1"/>
    <property type="molecule type" value="Genomic_DNA"/>
</dbReference>